<dbReference type="InterPro" id="IPR000587">
    <property type="entry name" value="Creatinase_N"/>
</dbReference>
<evidence type="ECO:0000313" key="3">
    <source>
        <dbReference type="EMBL" id="PST41578.1"/>
    </source>
</evidence>
<name>A0A2T3G227_9FIRM</name>
<sequence length="355" mass="40683">MNNDRIQEILDLMEEARLDYFLISDPQSIAYCTGYYNDPHERMFVFMVSKHGNHTLFMNDLFYLEHDLGVNIVWHKDGQDAIQTIVNEMHFPGRIGIDKNWASHFLLDLMKKLPNAKYINASPCVDLVRMKKDLQEQVLMIESSKINDAVMEEIIPFIQEGVSEKQLAKKLDELFFNHHSTCYGAIVAFGKNAADPHHENDDTLLRKGNCVLIDMGCVYKGYCSDMTRTFFYGGIREDEMKVYETVKKANEAAEAMIKPGVKLSDIDKCARKVISDESYGQYFTHRLGHFIGRDVHEYGDVSSVNDMEVEEGMIFSIEPGVYLEGDFGVRVEDLVMVTQDGCQVLNSFTKDIYII</sequence>
<accession>A0A2T3G227</accession>
<feature type="domain" description="Peptidase M24" evidence="1">
    <location>
        <begin position="140"/>
        <end position="339"/>
    </location>
</feature>
<dbReference type="InterPro" id="IPR000994">
    <property type="entry name" value="Pept_M24"/>
</dbReference>
<dbReference type="Pfam" id="PF00557">
    <property type="entry name" value="Peptidase_M24"/>
    <property type="match status" value="1"/>
</dbReference>
<proteinExistence type="predicted"/>
<gene>
    <name evidence="3" type="ORF">C7U55_01990</name>
</gene>
<dbReference type="InterPro" id="IPR050659">
    <property type="entry name" value="Peptidase_M24B"/>
</dbReference>
<dbReference type="InterPro" id="IPR029149">
    <property type="entry name" value="Creatin/AminoP/Spt16_N"/>
</dbReference>
<dbReference type="Gene3D" id="3.40.350.10">
    <property type="entry name" value="Creatinase/prolidase N-terminal domain"/>
    <property type="match status" value="1"/>
</dbReference>
<dbReference type="AlphaFoldDB" id="A0A2T3G227"/>
<dbReference type="EMBL" id="PYLP01000002">
    <property type="protein sequence ID" value="PST41578.1"/>
    <property type="molecule type" value="Genomic_DNA"/>
</dbReference>
<dbReference type="InterPro" id="IPR036005">
    <property type="entry name" value="Creatinase/aminopeptidase-like"/>
</dbReference>
<comment type="caution">
    <text evidence="3">The sequence shown here is derived from an EMBL/GenBank/DDBJ whole genome shotgun (WGS) entry which is preliminary data.</text>
</comment>
<dbReference type="SUPFAM" id="SSF53092">
    <property type="entry name" value="Creatinase/prolidase N-terminal domain"/>
    <property type="match status" value="1"/>
</dbReference>
<dbReference type="Proteomes" id="UP000241201">
    <property type="component" value="Unassembled WGS sequence"/>
</dbReference>
<feature type="domain" description="Creatinase N-terminal" evidence="2">
    <location>
        <begin position="5"/>
        <end position="130"/>
    </location>
</feature>
<organism evidence="3 4">
    <name type="scientific">Faecalibacillus faecis</name>
    <dbReference type="NCBI Taxonomy" id="1982628"/>
    <lineage>
        <taxon>Bacteria</taxon>
        <taxon>Bacillati</taxon>
        <taxon>Bacillota</taxon>
        <taxon>Erysipelotrichia</taxon>
        <taxon>Erysipelotrichales</taxon>
        <taxon>Coprobacillaceae</taxon>
        <taxon>Faecalibacillus</taxon>
    </lineage>
</organism>
<protein>
    <submittedName>
        <fullName evidence="3">Peptidase M24 family protein</fullName>
    </submittedName>
</protein>
<dbReference type="Gene3D" id="3.90.230.10">
    <property type="entry name" value="Creatinase/methionine aminopeptidase superfamily"/>
    <property type="match status" value="1"/>
</dbReference>
<dbReference type="PANTHER" id="PTHR46112">
    <property type="entry name" value="AMINOPEPTIDASE"/>
    <property type="match status" value="1"/>
</dbReference>
<evidence type="ECO:0000259" key="1">
    <source>
        <dbReference type="Pfam" id="PF00557"/>
    </source>
</evidence>
<evidence type="ECO:0000313" key="4">
    <source>
        <dbReference type="Proteomes" id="UP000241201"/>
    </source>
</evidence>
<dbReference type="PANTHER" id="PTHR46112:SF3">
    <property type="entry name" value="AMINOPEPTIDASE YPDF"/>
    <property type="match status" value="1"/>
</dbReference>
<keyword evidence="4" id="KW-1185">Reference proteome</keyword>
<dbReference type="GeneID" id="77469876"/>
<evidence type="ECO:0000259" key="2">
    <source>
        <dbReference type="Pfam" id="PF01321"/>
    </source>
</evidence>
<dbReference type="RefSeq" id="WP_106987115.1">
    <property type="nucleotide sequence ID" value="NZ_DBGCOW010000098.1"/>
</dbReference>
<dbReference type="CDD" id="cd01092">
    <property type="entry name" value="APP-like"/>
    <property type="match status" value="1"/>
</dbReference>
<reference evidence="4" key="1">
    <citation type="submission" date="2018-03" db="EMBL/GenBank/DDBJ databases">
        <title>Lachnoclostridium SNUG30370 gen.nov., sp.nov., isolated from human faeces.</title>
        <authorList>
            <person name="Seo B."/>
            <person name="Jeon K."/>
            <person name="Ko G."/>
        </authorList>
    </citation>
    <scope>NUCLEOTIDE SEQUENCE [LARGE SCALE GENOMIC DNA]</scope>
    <source>
        <strain evidence="4">SNUG30370</strain>
    </source>
</reference>
<dbReference type="SUPFAM" id="SSF55920">
    <property type="entry name" value="Creatinase/aminopeptidase"/>
    <property type="match status" value="1"/>
</dbReference>
<dbReference type="Pfam" id="PF01321">
    <property type="entry name" value="Creatinase_N"/>
    <property type="match status" value="1"/>
</dbReference>